<sequence>MSNPLMGMIGGTSGNNPFGMMQKMMGFMRGAQNPGEMLQNMAQNNPNIKKAIDMCQGRNPKDVFMEMCQKNGMNPNDIVNKLK</sequence>
<gene>
    <name evidence="1" type="ORF">DW656_12170</name>
</gene>
<dbReference type="Proteomes" id="UP000284579">
    <property type="component" value="Unassembled WGS sequence"/>
</dbReference>
<evidence type="ECO:0000313" key="1">
    <source>
        <dbReference type="EMBL" id="RHF82035.1"/>
    </source>
</evidence>
<comment type="caution">
    <text evidence="1">The sequence shown here is derived from an EMBL/GenBank/DDBJ whole genome shotgun (WGS) entry which is preliminary data.</text>
</comment>
<dbReference type="EMBL" id="QRHO01000018">
    <property type="protein sequence ID" value="RHF82035.1"/>
    <property type="molecule type" value="Genomic_DNA"/>
</dbReference>
<organism evidence="1 2">
    <name type="scientific">Coprococcus comes</name>
    <dbReference type="NCBI Taxonomy" id="410072"/>
    <lineage>
        <taxon>Bacteria</taxon>
        <taxon>Bacillati</taxon>
        <taxon>Bacillota</taxon>
        <taxon>Clostridia</taxon>
        <taxon>Lachnospirales</taxon>
        <taxon>Lachnospiraceae</taxon>
        <taxon>Coprococcus</taxon>
    </lineage>
</organism>
<evidence type="ECO:0000313" key="2">
    <source>
        <dbReference type="Proteomes" id="UP000284579"/>
    </source>
</evidence>
<reference evidence="1 2" key="1">
    <citation type="submission" date="2018-08" db="EMBL/GenBank/DDBJ databases">
        <title>A genome reference for cultivated species of the human gut microbiota.</title>
        <authorList>
            <person name="Zou Y."/>
            <person name="Xue W."/>
            <person name="Luo G."/>
        </authorList>
    </citation>
    <scope>NUCLEOTIDE SEQUENCE [LARGE SCALE GENOMIC DNA]</scope>
    <source>
        <strain evidence="1 2">AM23-3</strain>
    </source>
</reference>
<dbReference type="RefSeq" id="WP_118199330.1">
    <property type="nucleotide sequence ID" value="NZ_QRHO01000018.1"/>
</dbReference>
<protein>
    <submittedName>
        <fullName evidence="1">Uncharacterized protein</fullName>
    </submittedName>
</protein>
<dbReference type="AlphaFoldDB" id="A0A3R6D323"/>
<proteinExistence type="predicted"/>
<accession>A0A3R6D323</accession>
<name>A0A3R6D323_9FIRM</name>